<feature type="transmembrane region" description="Helical" evidence="1">
    <location>
        <begin position="345"/>
        <end position="362"/>
    </location>
</feature>
<accession>A0AAD8XZT3</accession>
<evidence type="ECO:0000256" key="1">
    <source>
        <dbReference type="SAM" id="Phobius"/>
    </source>
</evidence>
<dbReference type="InterPro" id="IPR012419">
    <property type="entry name" value="Cas1_AcylTrans_dom"/>
</dbReference>
<keyword evidence="1" id="KW-1133">Transmembrane helix</keyword>
<evidence type="ECO:0000313" key="4">
    <source>
        <dbReference type="Proteomes" id="UP001224775"/>
    </source>
</evidence>
<dbReference type="Pfam" id="PF07779">
    <property type="entry name" value="Cas1_AcylT"/>
    <property type="match status" value="1"/>
</dbReference>
<gene>
    <name evidence="3" type="ORF">QTG54_012676</name>
</gene>
<sequence>MPQIEAVGGGRGIIHPLRHSSDNLDPFDDIAPSTVAMIILFGSIIFAAVGMAARDWLIGDKRAISAAIKAHTISSTSKIDYAEADGESRSRTNIKPQIQPWEPSFVSTFILMSQIGGFGIILFVIYSLDTSTAARPVSMSGFDEDEFVFWILAVLLYTYLDDGASSQGSDLSKRLEEVLLTDNTVFDSILDTIDDDIQIKDESGLLEKGSKLLGFNFAHGQSRIICDVKRENDVLNRSQTLEWKGFLSATMLVYQYNMGEYYQPFSNENKPSLNSVHVYDNLAKAAMTSLLFLTGYNHTYYFFHHPSNINSVFKLSRVLQVCMRINLLAISMCFVLGTANYGVCLIHTFWFLLIWVMMHVGSSMNYEKYLFRLKLLGAAVGIFLFWDCNISRVAKINGVWEASQASWEWYCVSYLHHWATFIGAIFAINQPIASLQLRKLESLNLLTNTFAKMLLSGTLLVLALTWAAGPLRKVLRFTTLSVILIFTARLLHNITSVIRHMLLPANEEEKCWQNTVACSVGIMILYAAACILTWAEAVSLGTISTITMIVGILLYQVLMEMTWSDYRGTAPKLKKNQYEDDEEAEEGGTTKVSPPLLATLSIFLLGYALHQSVLTNSSHSCNPNHANKGRWVPLNACLARQA</sequence>
<keyword evidence="1" id="KW-0472">Membrane</keyword>
<dbReference type="AlphaFoldDB" id="A0AAD8XZT3"/>
<comment type="caution">
    <text evidence="3">The sequence shown here is derived from an EMBL/GenBank/DDBJ whole genome shotgun (WGS) entry which is preliminary data.</text>
</comment>
<feature type="transmembrane region" description="Helical" evidence="1">
    <location>
        <begin position="369"/>
        <end position="386"/>
    </location>
</feature>
<name>A0AAD8XZT3_9STRA</name>
<proteinExistence type="predicted"/>
<dbReference type="EMBL" id="JATAAI010000028">
    <property type="protein sequence ID" value="KAK1736654.1"/>
    <property type="molecule type" value="Genomic_DNA"/>
</dbReference>
<evidence type="ECO:0000313" key="3">
    <source>
        <dbReference type="EMBL" id="KAK1736654.1"/>
    </source>
</evidence>
<feature type="transmembrane region" description="Helical" evidence="1">
    <location>
        <begin position="105"/>
        <end position="127"/>
    </location>
</feature>
<evidence type="ECO:0000259" key="2">
    <source>
        <dbReference type="Pfam" id="PF07779"/>
    </source>
</evidence>
<protein>
    <recommendedName>
        <fullName evidence="2">Cas1p 10 TM acyl transferase domain-containing protein</fullName>
    </recommendedName>
</protein>
<keyword evidence="4" id="KW-1185">Reference proteome</keyword>
<feature type="transmembrane region" description="Helical" evidence="1">
    <location>
        <begin position="449"/>
        <end position="468"/>
    </location>
</feature>
<dbReference type="Proteomes" id="UP001224775">
    <property type="component" value="Unassembled WGS sequence"/>
</dbReference>
<feature type="transmembrane region" description="Helical" evidence="1">
    <location>
        <begin position="512"/>
        <end position="534"/>
    </location>
</feature>
<feature type="transmembrane region" description="Helical" evidence="1">
    <location>
        <begin position="540"/>
        <end position="558"/>
    </location>
</feature>
<reference evidence="3" key="1">
    <citation type="submission" date="2023-06" db="EMBL/GenBank/DDBJ databases">
        <title>Survivors Of The Sea: Transcriptome response of Skeletonema marinoi to long-term dormancy.</title>
        <authorList>
            <person name="Pinder M.I.M."/>
            <person name="Kourtchenko O."/>
            <person name="Robertson E.K."/>
            <person name="Larsson T."/>
            <person name="Maumus F."/>
            <person name="Osuna-Cruz C.M."/>
            <person name="Vancaester E."/>
            <person name="Stenow R."/>
            <person name="Vandepoele K."/>
            <person name="Ploug H."/>
            <person name="Bruchert V."/>
            <person name="Godhe A."/>
            <person name="Topel M."/>
        </authorList>
    </citation>
    <scope>NUCLEOTIDE SEQUENCE</scope>
    <source>
        <strain evidence="3">R05AC</strain>
    </source>
</reference>
<feature type="transmembrane region" description="Helical" evidence="1">
    <location>
        <begin position="30"/>
        <end position="53"/>
    </location>
</feature>
<keyword evidence="1" id="KW-0812">Transmembrane</keyword>
<organism evidence="3 4">
    <name type="scientific">Skeletonema marinoi</name>
    <dbReference type="NCBI Taxonomy" id="267567"/>
    <lineage>
        <taxon>Eukaryota</taxon>
        <taxon>Sar</taxon>
        <taxon>Stramenopiles</taxon>
        <taxon>Ochrophyta</taxon>
        <taxon>Bacillariophyta</taxon>
        <taxon>Coscinodiscophyceae</taxon>
        <taxon>Thalassiosirophycidae</taxon>
        <taxon>Thalassiosirales</taxon>
        <taxon>Skeletonemataceae</taxon>
        <taxon>Skeletonema</taxon>
        <taxon>Skeletonema marinoi-dohrnii complex</taxon>
    </lineage>
</organism>
<feature type="transmembrane region" description="Helical" evidence="1">
    <location>
        <begin position="406"/>
        <end position="428"/>
    </location>
</feature>
<feature type="domain" description="Cas1p 10 TM acyl transferase" evidence="2">
    <location>
        <begin position="226"/>
        <end position="456"/>
    </location>
</feature>